<name>A0AA40K5N5_9PEZI</name>
<organism evidence="2 3">
    <name type="scientific">Schizothecium vesticola</name>
    <dbReference type="NCBI Taxonomy" id="314040"/>
    <lineage>
        <taxon>Eukaryota</taxon>
        <taxon>Fungi</taxon>
        <taxon>Dikarya</taxon>
        <taxon>Ascomycota</taxon>
        <taxon>Pezizomycotina</taxon>
        <taxon>Sordariomycetes</taxon>
        <taxon>Sordariomycetidae</taxon>
        <taxon>Sordariales</taxon>
        <taxon>Schizotheciaceae</taxon>
        <taxon>Schizothecium</taxon>
    </lineage>
</organism>
<evidence type="ECO:0008006" key="4">
    <source>
        <dbReference type="Google" id="ProtNLM"/>
    </source>
</evidence>
<dbReference type="PANTHER" id="PTHR39398">
    <property type="entry name" value="YALI0F14311P"/>
    <property type="match status" value="1"/>
</dbReference>
<accession>A0AA40K5N5</accession>
<gene>
    <name evidence="2" type="ORF">B0T18DRAFT_412563</name>
</gene>
<dbReference type="AlphaFoldDB" id="A0AA40K5N5"/>
<evidence type="ECO:0000256" key="1">
    <source>
        <dbReference type="SAM" id="MobiDB-lite"/>
    </source>
</evidence>
<comment type="caution">
    <text evidence="2">The sequence shown here is derived from an EMBL/GenBank/DDBJ whole genome shotgun (WGS) entry which is preliminary data.</text>
</comment>
<keyword evidence="3" id="KW-1185">Reference proteome</keyword>
<reference evidence="2" key="1">
    <citation type="submission" date="2023-06" db="EMBL/GenBank/DDBJ databases">
        <title>Genome-scale phylogeny and comparative genomics of the fungal order Sordariales.</title>
        <authorList>
            <consortium name="Lawrence Berkeley National Laboratory"/>
            <person name="Hensen N."/>
            <person name="Bonometti L."/>
            <person name="Westerberg I."/>
            <person name="Brannstrom I.O."/>
            <person name="Guillou S."/>
            <person name="Cros-Aarteil S."/>
            <person name="Calhoun S."/>
            <person name="Haridas S."/>
            <person name="Kuo A."/>
            <person name="Mondo S."/>
            <person name="Pangilinan J."/>
            <person name="Riley R."/>
            <person name="LaButti K."/>
            <person name="Andreopoulos B."/>
            <person name="Lipzen A."/>
            <person name="Chen C."/>
            <person name="Yanf M."/>
            <person name="Daum C."/>
            <person name="Ng V."/>
            <person name="Clum A."/>
            <person name="Steindorff A."/>
            <person name="Ohm R."/>
            <person name="Martin F."/>
            <person name="Silar P."/>
            <person name="Natvig D."/>
            <person name="Lalanne C."/>
            <person name="Gautier V."/>
            <person name="Ament-velasquez S.L."/>
            <person name="Kruys A."/>
            <person name="Hutchinson M.I."/>
            <person name="Powell A.J."/>
            <person name="Barry K."/>
            <person name="Miller A.N."/>
            <person name="Grigoriev I.V."/>
            <person name="Debuchy R."/>
            <person name="Gladieux P."/>
            <person name="Thoren M.H."/>
            <person name="Johannesson H."/>
        </authorList>
    </citation>
    <scope>NUCLEOTIDE SEQUENCE</scope>
    <source>
        <strain evidence="2">SMH3187-1</strain>
    </source>
</reference>
<evidence type="ECO:0000313" key="2">
    <source>
        <dbReference type="EMBL" id="KAK0746835.1"/>
    </source>
</evidence>
<proteinExistence type="predicted"/>
<sequence length="305" mass="33895">MQRKGGRGTAGHLSRLKPAEVDPLAEYGLPSKGEKRLLSHKVQETYYSKIAERYLAFCTSAGDRDGLQKQFARLAIDNSNNNNNNSTPSSSQSSITTAATTATTPRTTPSDLDHILSALRKLREGIVASKRRDDFATQAYLFAIRLGILAAAPETYHPALLYLVRVIHPAHNLTSTELHEVVAYLVLDAACRRGDLAEAYALRNRHGLRDAKVDGVLRALVQDDWVLWRRMRRSVDGHRVKLMEFAEAGVRAHALKAFGRSYLSVGVEFLETQALASWGELTREYGVGWELSNGRVVIRKIQGRS</sequence>
<dbReference type="Proteomes" id="UP001172155">
    <property type="component" value="Unassembled WGS sequence"/>
</dbReference>
<feature type="region of interest" description="Disordered" evidence="1">
    <location>
        <begin position="78"/>
        <end position="110"/>
    </location>
</feature>
<evidence type="ECO:0000313" key="3">
    <source>
        <dbReference type="Proteomes" id="UP001172155"/>
    </source>
</evidence>
<protein>
    <recommendedName>
        <fullName evidence="4">CSN8/PSMD8/EIF3K domain-containing protein</fullName>
    </recommendedName>
</protein>
<dbReference type="EMBL" id="JAUKUD010000004">
    <property type="protein sequence ID" value="KAK0746835.1"/>
    <property type="molecule type" value="Genomic_DNA"/>
</dbReference>
<dbReference type="PANTHER" id="PTHR39398:SF1">
    <property type="entry name" value="CSN8_PSMD8_EIF3K DOMAIN-CONTAINING PROTEIN"/>
    <property type="match status" value="1"/>
</dbReference>